<dbReference type="SUPFAM" id="SSF46785">
    <property type="entry name" value="Winged helix' DNA-binding domain"/>
    <property type="match status" value="1"/>
</dbReference>
<evidence type="ECO:0000256" key="4">
    <source>
        <dbReference type="ARBA" id="ARBA00023163"/>
    </source>
</evidence>
<dbReference type="SUPFAM" id="SSF53850">
    <property type="entry name" value="Periplasmic binding protein-like II"/>
    <property type="match status" value="1"/>
</dbReference>
<keyword evidence="7" id="KW-1185">Reference proteome</keyword>
<dbReference type="Gene3D" id="3.40.190.290">
    <property type="match status" value="1"/>
</dbReference>
<organism evidence="6 7">
    <name type="scientific">Thalassococcus lentus</name>
    <dbReference type="NCBI Taxonomy" id="1210524"/>
    <lineage>
        <taxon>Bacteria</taxon>
        <taxon>Pseudomonadati</taxon>
        <taxon>Pseudomonadota</taxon>
        <taxon>Alphaproteobacteria</taxon>
        <taxon>Rhodobacterales</taxon>
        <taxon>Roseobacteraceae</taxon>
        <taxon>Thalassococcus</taxon>
    </lineage>
</organism>
<dbReference type="PANTHER" id="PTHR30537">
    <property type="entry name" value="HTH-TYPE TRANSCRIPTIONAL REGULATOR"/>
    <property type="match status" value="1"/>
</dbReference>
<evidence type="ECO:0000313" key="6">
    <source>
        <dbReference type="EMBL" id="MDA7425686.1"/>
    </source>
</evidence>
<dbReference type="PROSITE" id="PS50931">
    <property type="entry name" value="HTH_LYSR"/>
    <property type="match status" value="1"/>
</dbReference>
<dbReference type="CDD" id="cd08422">
    <property type="entry name" value="PBP2_CrgA_like"/>
    <property type="match status" value="1"/>
</dbReference>
<dbReference type="Pfam" id="PF03466">
    <property type="entry name" value="LysR_substrate"/>
    <property type="match status" value="1"/>
</dbReference>
<dbReference type="Proteomes" id="UP001210720">
    <property type="component" value="Unassembled WGS sequence"/>
</dbReference>
<comment type="caution">
    <text evidence="6">The sequence shown here is derived from an EMBL/GenBank/DDBJ whole genome shotgun (WGS) entry which is preliminary data.</text>
</comment>
<gene>
    <name evidence="6" type="ORF">PFY00_13210</name>
</gene>
<dbReference type="Gene3D" id="1.10.10.10">
    <property type="entry name" value="Winged helix-like DNA-binding domain superfamily/Winged helix DNA-binding domain"/>
    <property type="match status" value="1"/>
</dbReference>
<dbReference type="InterPro" id="IPR058163">
    <property type="entry name" value="LysR-type_TF_proteobact-type"/>
</dbReference>
<comment type="similarity">
    <text evidence="1">Belongs to the LysR transcriptional regulatory family.</text>
</comment>
<evidence type="ECO:0000259" key="5">
    <source>
        <dbReference type="PROSITE" id="PS50931"/>
    </source>
</evidence>
<reference evidence="6 7" key="1">
    <citation type="submission" date="2023-01" db="EMBL/GenBank/DDBJ databases">
        <title>Thalassococcus onchidii sp. nov., isolated from a marine invertebrate from the South China Sea.</title>
        <authorList>
            <person name="Xu S."/>
            <person name="Liu Z."/>
            <person name="Xu Y."/>
        </authorList>
    </citation>
    <scope>NUCLEOTIDE SEQUENCE [LARGE SCALE GENOMIC DNA]</scope>
    <source>
        <strain evidence="6 7">KCTC 32084</strain>
    </source>
</reference>
<keyword evidence="3" id="KW-0238">DNA-binding</keyword>
<dbReference type="InterPro" id="IPR036388">
    <property type="entry name" value="WH-like_DNA-bd_sf"/>
</dbReference>
<dbReference type="PANTHER" id="PTHR30537:SF30">
    <property type="entry name" value="TRANSCRIPTIONAL REGULATOR-RELATED"/>
    <property type="match status" value="1"/>
</dbReference>
<dbReference type="InterPro" id="IPR000847">
    <property type="entry name" value="LysR_HTH_N"/>
</dbReference>
<keyword evidence="2" id="KW-0805">Transcription regulation</keyword>
<evidence type="ECO:0000256" key="1">
    <source>
        <dbReference type="ARBA" id="ARBA00009437"/>
    </source>
</evidence>
<name>A0ABT4XUT1_9RHOB</name>
<dbReference type="InterPro" id="IPR005119">
    <property type="entry name" value="LysR_subst-bd"/>
</dbReference>
<dbReference type="EMBL" id="JAQIOY010000004">
    <property type="protein sequence ID" value="MDA7425686.1"/>
    <property type="molecule type" value="Genomic_DNA"/>
</dbReference>
<sequence>MIDHLKQMAIFARVIDEGSFRAAAKEIGLSPSRISETVSDLEEYLGVTLLHRTTRKIALTNEGRMFYGRVVEMLRSAETGLNELNALSLDPVGALRISLPAFLSGGPFTTAVASFTKLHPNVAFSVVYSDNRLGLVEDGFDMNIRVGWLDDSSMMARKLADGQRVMVAGCGYAANRPVPKRPSDLEDWNWIRYRNRSDVTSFTDRNGNEESVTGHSQIEVDSIDALYHLAIQDAGATILPSFLAERGEAEGKLVRLLPDWSLRPLGIYAVWPDKSRRESLTLLFVRYLAEQDLC</sequence>
<accession>A0ABT4XUT1</accession>
<proteinExistence type="inferred from homology"/>
<dbReference type="Pfam" id="PF00126">
    <property type="entry name" value="HTH_1"/>
    <property type="match status" value="1"/>
</dbReference>
<evidence type="ECO:0000256" key="3">
    <source>
        <dbReference type="ARBA" id="ARBA00023125"/>
    </source>
</evidence>
<evidence type="ECO:0000313" key="7">
    <source>
        <dbReference type="Proteomes" id="UP001210720"/>
    </source>
</evidence>
<keyword evidence="4" id="KW-0804">Transcription</keyword>
<protein>
    <submittedName>
        <fullName evidence="6">LysR family transcriptional regulator</fullName>
    </submittedName>
</protein>
<feature type="domain" description="HTH lysR-type" evidence="5">
    <location>
        <begin position="1"/>
        <end position="60"/>
    </location>
</feature>
<dbReference type="InterPro" id="IPR036390">
    <property type="entry name" value="WH_DNA-bd_sf"/>
</dbReference>
<dbReference type="RefSeq" id="WP_271433044.1">
    <property type="nucleotide sequence ID" value="NZ_JAQIOY010000004.1"/>
</dbReference>
<evidence type="ECO:0000256" key="2">
    <source>
        <dbReference type="ARBA" id="ARBA00023015"/>
    </source>
</evidence>